<keyword evidence="3" id="KW-1185">Reference proteome</keyword>
<keyword evidence="1" id="KW-1133">Transmembrane helix</keyword>
<dbReference type="EMBL" id="JBEXAE010000001">
    <property type="protein sequence ID" value="MET6989424.1"/>
    <property type="molecule type" value="Genomic_DNA"/>
</dbReference>
<feature type="transmembrane region" description="Helical" evidence="1">
    <location>
        <begin position="75"/>
        <end position="96"/>
    </location>
</feature>
<feature type="transmembrane region" description="Helical" evidence="1">
    <location>
        <begin position="132"/>
        <end position="155"/>
    </location>
</feature>
<gene>
    <name evidence="2" type="ORF">ABXZ36_02040</name>
</gene>
<proteinExistence type="predicted"/>
<sequence>MKKYSLEIKWGIIFAISSLVWVYFEKVMGWHDELIAQQLIYTNLFAIVAIAIFVLALKEKRKKDLGGKMSWKQGFIGGIIISIVVAILTPLTQYIGSMWIAPDFFPNIISYMVETGKMTQAGAENYFNLKSYMIQGTFGALTMGVVTSAVVALFLKKQ</sequence>
<dbReference type="Pfam" id="PF13858">
    <property type="entry name" value="DUF4199"/>
    <property type="match status" value="1"/>
</dbReference>
<comment type="caution">
    <text evidence="2">The sequence shown here is derived from an EMBL/GenBank/DDBJ whole genome shotgun (WGS) entry which is preliminary data.</text>
</comment>
<keyword evidence="1" id="KW-0812">Transmembrane</keyword>
<organism evidence="2 3">
    <name type="scientific">Sediminicola arcticus</name>
    <dbReference type="NCBI Taxonomy" id="1574308"/>
    <lineage>
        <taxon>Bacteria</taxon>
        <taxon>Pseudomonadati</taxon>
        <taxon>Bacteroidota</taxon>
        <taxon>Flavobacteriia</taxon>
        <taxon>Flavobacteriales</taxon>
        <taxon>Flavobacteriaceae</taxon>
        <taxon>Sediminicola</taxon>
    </lineage>
</organism>
<accession>A0ABV2SQI8</accession>
<name>A0ABV2SQI8_9FLAO</name>
<evidence type="ECO:0000313" key="3">
    <source>
        <dbReference type="Proteomes" id="UP001549799"/>
    </source>
</evidence>
<evidence type="ECO:0000256" key="1">
    <source>
        <dbReference type="SAM" id="Phobius"/>
    </source>
</evidence>
<evidence type="ECO:0000313" key="2">
    <source>
        <dbReference type="EMBL" id="MET6989424.1"/>
    </source>
</evidence>
<keyword evidence="1" id="KW-0472">Membrane</keyword>
<feature type="transmembrane region" description="Helical" evidence="1">
    <location>
        <begin position="36"/>
        <end position="55"/>
    </location>
</feature>
<protein>
    <submittedName>
        <fullName evidence="2">DUF4199 domain-containing protein</fullName>
    </submittedName>
</protein>
<dbReference type="Proteomes" id="UP001549799">
    <property type="component" value="Unassembled WGS sequence"/>
</dbReference>
<reference evidence="2 3" key="1">
    <citation type="submission" date="2024-07" db="EMBL/GenBank/DDBJ databases">
        <title>The genome sequence of type strain Sediminicola arcticus GDMCC 1.2805.</title>
        <authorList>
            <person name="Liu Y."/>
        </authorList>
    </citation>
    <scope>NUCLEOTIDE SEQUENCE [LARGE SCALE GENOMIC DNA]</scope>
    <source>
        <strain evidence="2 3">GDMCC 1.2805</strain>
    </source>
</reference>
<feature type="transmembrane region" description="Helical" evidence="1">
    <location>
        <begin position="7"/>
        <end position="24"/>
    </location>
</feature>
<dbReference type="InterPro" id="IPR025250">
    <property type="entry name" value="DUF4199"/>
</dbReference>
<dbReference type="RefSeq" id="WP_354613795.1">
    <property type="nucleotide sequence ID" value="NZ_JBEXAE010000001.1"/>
</dbReference>